<organism evidence="1">
    <name type="scientific">marine metagenome</name>
    <dbReference type="NCBI Taxonomy" id="408172"/>
    <lineage>
        <taxon>unclassified sequences</taxon>
        <taxon>metagenomes</taxon>
        <taxon>ecological metagenomes</taxon>
    </lineage>
</organism>
<accession>A0A382YXM9</accession>
<dbReference type="AlphaFoldDB" id="A0A382YXM9"/>
<reference evidence="1" key="1">
    <citation type="submission" date="2018-05" db="EMBL/GenBank/DDBJ databases">
        <authorList>
            <person name="Lanie J.A."/>
            <person name="Ng W.-L."/>
            <person name="Kazmierczak K.M."/>
            <person name="Andrzejewski T.M."/>
            <person name="Davidsen T.M."/>
            <person name="Wayne K.J."/>
            <person name="Tettelin H."/>
            <person name="Glass J.I."/>
            <person name="Rusch D."/>
            <person name="Podicherti R."/>
            <person name="Tsui H.-C.T."/>
            <person name="Winkler M.E."/>
        </authorList>
    </citation>
    <scope>NUCLEOTIDE SEQUENCE</scope>
</reference>
<gene>
    <name evidence="1" type="ORF">METZ01_LOCUS440122</name>
</gene>
<proteinExistence type="predicted"/>
<sequence length="107" mass="12683">RQLIDSIINWDKEKAFKIALDYKIHLQTQIFIRNGETRDTVKPLLNDIYNLNRVNESDDLDWVDDYSQRDNHKSIRCVDCNQVIRTVPISSFDPTDVQMCEQCESDY</sequence>
<dbReference type="EMBL" id="UINC01178873">
    <property type="protein sequence ID" value="SVD87268.1"/>
    <property type="molecule type" value="Genomic_DNA"/>
</dbReference>
<protein>
    <submittedName>
        <fullName evidence="1">Uncharacterized protein</fullName>
    </submittedName>
</protein>
<evidence type="ECO:0000313" key="1">
    <source>
        <dbReference type="EMBL" id="SVD87268.1"/>
    </source>
</evidence>
<name>A0A382YXM9_9ZZZZ</name>
<feature type="non-terminal residue" evidence="1">
    <location>
        <position position="1"/>
    </location>
</feature>